<reference evidence="1 2" key="1">
    <citation type="submission" date="2017-09" db="EMBL/GenBank/DDBJ databases">
        <title>The draft genome sequences of Marinobacter guineae M3B.</title>
        <authorList>
            <person name="Cao J."/>
        </authorList>
    </citation>
    <scope>NUCLEOTIDE SEQUENCE [LARGE SCALE GENOMIC DNA]</scope>
    <source>
        <strain evidence="1 2">M3B</strain>
    </source>
</reference>
<dbReference type="AlphaFoldDB" id="A0A2G1VHZ6"/>
<evidence type="ECO:0000313" key="2">
    <source>
        <dbReference type="Proteomes" id="UP000229044"/>
    </source>
</evidence>
<organism evidence="1 2">
    <name type="scientific">Marinobacter guineae</name>
    <dbReference type="NCBI Taxonomy" id="432303"/>
    <lineage>
        <taxon>Bacteria</taxon>
        <taxon>Pseudomonadati</taxon>
        <taxon>Pseudomonadota</taxon>
        <taxon>Gammaproteobacteria</taxon>
        <taxon>Pseudomonadales</taxon>
        <taxon>Marinobacteraceae</taxon>
        <taxon>Marinobacter</taxon>
    </lineage>
</organism>
<proteinExistence type="predicted"/>
<protein>
    <submittedName>
        <fullName evidence="1">Uncharacterized protein</fullName>
    </submittedName>
</protein>
<gene>
    <name evidence="1" type="ORF">CLH62_00580</name>
</gene>
<comment type="caution">
    <text evidence="1">The sequence shown here is derived from an EMBL/GenBank/DDBJ whole genome shotgun (WGS) entry which is preliminary data.</text>
</comment>
<keyword evidence="2" id="KW-1185">Reference proteome</keyword>
<dbReference type="Proteomes" id="UP000229044">
    <property type="component" value="Unassembled WGS sequence"/>
</dbReference>
<accession>A0A2G1VHZ6</accession>
<evidence type="ECO:0000313" key="1">
    <source>
        <dbReference type="EMBL" id="PHQ26139.1"/>
    </source>
</evidence>
<name>A0A2G1VHZ6_9GAMM</name>
<dbReference type="RefSeq" id="WP_099616222.1">
    <property type="nucleotide sequence ID" value="NZ_KZ319339.1"/>
</dbReference>
<dbReference type="EMBL" id="NTFI01000001">
    <property type="protein sequence ID" value="PHQ26139.1"/>
    <property type="molecule type" value="Genomic_DNA"/>
</dbReference>
<sequence>MERLRNKTGAWLRSLIADGIGKLKGRLENGFASPQRQFPDVMIAITLIEPAHHNWLVHRDLAEDLSILEVIKDNGCYRIEEIDLEVTSPNWDLAFPRNFI</sequence>